<dbReference type="EMBL" id="AM114193">
    <property type="protein sequence ID" value="CAJ36305.1"/>
    <property type="molecule type" value="Genomic_DNA"/>
</dbReference>
<sequence>MSDCYFILSPTTHRHIHSHRTRRKHHRRIIMTGREGKVKQAMLDKLEEISARTEAIKARIKAGDSDISQDTRDLDRLVRELKAFIGQSAFDKTAYQREYMRKKRAEDPEYRPIMQGVKSLPDWRKPPLE</sequence>
<dbReference type="Proteomes" id="UP000000663">
    <property type="component" value="Chromosome"/>
</dbReference>
<evidence type="ECO:0000256" key="1">
    <source>
        <dbReference type="SAM" id="MobiDB-lite"/>
    </source>
</evidence>
<reference evidence="2 3" key="1">
    <citation type="journal article" date="2006" name="Science">
        <title>Genome of rice cluster I archaea -- the key methane producers in the rice rhizosphere.</title>
        <authorList>
            <person name="Erkel C."/>
            <person name="Kube M."/>
            <person name="Reinhardt R."/>
            <person name="Liesack W."/>
        </authorList>
    </citation>
    <scope>NUCLEOTIDE SEQUENCE [LARGE SCALE GENOMIC DNA]</scope>
    <source>
        <strain evidence="3">DSM 22066 / NBRC 105507 / MRE50</strain>
    </source>
</reference>
<accession>Q0W5N8</accession>
<keyword evidence="3" id="KW-1185">Reference proteome</keyword>
<feature type="region of interest" description="Disordered" evidence="1">
    <location>
        <begin position="102"/>
        <end position="129"/>
    </location>
</feature>
<name>Q0W5N8_METAR</name>
<gene>
    <name evidence="2" type="ORF">RCIX965</name>
</gene>
<protein>
    <submittedName>
        <fullName evidence="2">Uncharacterized protein</fullName>
    </submittedName>
</protein>
<evidence type="ECO:0000313" key="2">
    <source>
        <dbReference type="EMBL" id="CAJ36305.1"/>
    </source>
</evidence>
<dbReference type="KEGG" id="rci:RCIX965"/>
<dbReference type="AlphaFoldDB" id="Q0W5N8"/>
<evidence type="ECO:0000313" key="3">
    <source>
        <dbReference type="Proteomes" id="UP000000663"/>
    </source>
</evidence>
<organism evidence="2 3">
    <name type="scientific">Methanocella arvoryzae (strain DSM 22066 / NBRC 105507 / MRE50)</name>
    <dbReference type="NCBI Taxonomy" id="351160"/>
    <lineage>
        <taxon>Archaea</taxon>
        <taxon>Methanobacteriati</taxon>
        <taxon>Methanobacteriota</taxon>
        <taxon>Stenosarchaea group</taxon>
        <taxon>Methanomicrobia</taxon>
        <taxon>Methanocellales</taxon>
        <taxon>Methanocellaceae</taxon>
        <taxon>Methanocella</taxon>
    </lineage>
</organism>
<proteinExistence type="predicted"/>